<protein>
    <submittedName>
        <fullName evidence="3">Uncharacterized protein</fullName>
    </submittedName>
</protein>
<dbReference type="SUPFAM" id="SSF50386">
    <property type="entry name" value="STI-like"/>
    <property type="match status" value="1"/>
</dbReference>
<evidence type="ECO:0000313" key="4">
    <source>
        <dbReference type="Proteomes" id="UP001642360"/>
    </source>
</evidence>
<comment type="caution">
    <text evidence="3">The sequence shown here is derived from an EMBL/GenBank/DDBJ whole genome shotgun (WGS) entry which is preliminary data.</text>
</comment>
<dbReference type="Pfam" id="PF00197">
    <property type="entry name" value="Kunitz_legume"/>
    <property type="match status" value="1"/>
</dbReference>
<dbReference type="PANTHER" id="PTHR33107:SF5">
    <property type="entry name" value="KUNITZ TRYPSIN INHIBITOR 5"/>
    <property type="match status" value="1"/>
</dbReference>
<dbReference type="InterPro" id="IPR011065">
    <property type="entry name" value="Kunitz_inhibitor_STI-like_sf"/>
</dbReference>
<sequence>FPFIKCTHQTQLTRKTNFIFLSFMAFAILSTAAAAPEPILDIAGKKLRSGVDYYILPVFRGMDGGLTLGSHGNDPCPLDVVQQHHEVDNGLPLTFSPVNHKKGVIRESTDLNIKFSAATICVQSTVWKIDYTNH</sequence>
<dbReference type="SMART" id="SM00452">
    <property type="entry name" value="STI"/>
    <property type="match status" value="1"/>
</dbReference>
<accession>A0ABC8UF24</accession>
<gene>
    <name evidence="3" type="ORF">ILEXP_LOCUS49074</name>
</gene>
<comment type="similarity">
    <text evidence="1">Belongs to the protease inhibitor I3 (leguminous Kunitz-type inhibitor) family.</text>
</comment>
<dbReference type="Proteomes" id="UP001642360">
    <property type="component" value="Unassembled WGS sequence"/>
</dbReference>
<evidence type="ECO:0000256" key="1">
    <source>
        <dbReference type="ARBA" id="ARBA00005440"/>
    </source>
</evidence>
<dbReference type="Gene3D" id="2.80.10.50">
    <property type="match status" value="1"/>
</dbReference>
<feature type="chain" id="PRO_5044778731" evidence="2">
    <location>
        <begin position="35"/>
        <end position="134"/>
    </location>
</feature>
<organism evidence="3 4">
    <name type="scientific">Ilex paraguariensis</name>
    <name type="common">yerba mate</name>
    <dbReference type="NCBI Taxonomy" id="185542"/>
    <lineage>
        <taxon>Eukaryota</taxon>
        <taxon>Viridiplantae</taxon>
        <taxon>Streptophyta</taxon>
        <taxon>Embryophyta</taxon>
        <taxon>Tracheophyta</taxon>
        <taxon>Spermatophyta</taxon>
        <taxon>Magnoliopsida</taxon>
        <taxon>eudicotyledons</taxon>
        <taxon>Gunneridae</taxon>
        <taxon>Pentapetalae</taxon>
        <taxon>asterids</taxon>
        <taxon>campanulids</taxon>
        <taxon>Aquifoliales</taxon>
        <taxon>Aquifoliaceae</taxon>
        <taxon>Ilex</taxon>
    </lineage>
</organism>
<keyword evidence="4" id="KW-1185">Reference proteome</keyword>
<dbReference type="PRINTS" id="PR00291">
    <property type="entry name" value="KUNITZINHBTR"/>
</dbReference>
<reference evidence="3 4" key="1">
    <citation type="submission" date="2024-02" db="EMBL/GenBank/DDBJ databases">
        <authorList>
            <person name="Vignale AGUSTIN F."/>
            <person name="Sosa J E."/>
            <person name="Modenutti C."/>
        </authorList>
    </citation>
    <scope>NUCLEOTIDE SEQUENCE [LARGE SCALE GENOMIC DNA]</scope>
</reference>
<keyword evidence="2" id="KW-0732">Signal</keyword>
<dbReference type="PANTHER" id="PTHR33107">
    <property type="entry name" value="KUNITZ TRYPSIN INHIBITOR 2"/>
    <property type="match status" value="1"/>
</dbReference>
<feature type="non-terminal residue" evidence="3">
    <location>
        <position position="1"/>
    </location>
</feature>
<dbReference type="AlphaFoldDB" id="A0ABC8UF24"/>
<dbReference type="EMBL" id="CAUOFW020007414">
    <property type="protein sequence ID" value="CAK9179131.1"/>
    <property type="molecule type" value="Genomic_DNA"/>
</dbReference>
<name>A0ABC8UF24_9AQUA</name>
<dbReference type="InterPro" id="IPR002160">
    <property type="entry name" value="Prot_inh_Kunz-lg"/>
</dbReference>
<feature type="signal peptide" evidence="2">
    <location>
        <begin position="1"/>
        <end position="34"/>
    </location>
</feature>
<proteinExistence type="inferred from homology"/>
<evidence type="ECO:0000313" key="3">
    <source>
        <dbReference type="EMBL" id="CAK9179131.1"/>
    </source>
</evidence>
<evidence type="ECO:0000256" key="2">
    <source>
        <dbReference type="SAM" id="SignalP"/>
    </source>
</evidence>